<dbReference type="NCBIfam" id="TIGR01414">
    <property type="entry name" value="autotrans_barl"/>
    <property type="match status" value="1"/>
</dbReference>
<dbReference type="InterPro" id="IPR005546">
    <property type="entry name" value="Autotransporte_beta"/>
</dbReference>
<dbReference type="InterPro" id="IPR006315">
    <property type="entry name" value="OM_autotransptr_brl_dom"/>
</dbReference>
<evidence type="ECO:0000313" key="4">
    <source>
        <dbReference type="Proteomes" id="UP000199477"/>
    </source>
</evidence>
<feature type="region of interest" description="Disordered" evidence="1">
    <location>
        <begin position="738"/>
        <end position="785"/>
    </location>
</feature>
<organism evidence="3 4">
    <name type="scientific">Dyella marensis</name>
    <dbReference type="NCBI Taxonomy" id="500610"/>
    <lineage>
        <taxon>Bacteria</taxon>
        <taxon>Pseudomonadati</taxon>
        <taxon>Pseudomonadota</taxon>
        <taxon>Gammaproteobacteria</taxon>
        <taxon>Lysobacterales</taxon>
        <taxon>Rhodanobacteraceae</taxon>
        <taxon>Dyella</taxon>
    </lineage>
</organism>
<feature type="domain" description="Autotransporter" evidence="2">
    <location>
        <begin position="833"/>
        <end position="1105"/>
    </location>
</feature>
<dbReference type="EMBL" id="FONH01000001">
    <property type="protein sequence ID" value="SFE04425.1"/>
    <property type="molecule type" value="Genomic_DNA"/>
</dbReference>
<accession>A0A1I1XAL3</accession>
<feature type="compositionally biased region" description="Gly residues" evidence="1">
    <location>
        <begin position="740"/>
        <end position="761"/>
    </location>
</feature>
<reference evidence="4" key="1">
    <citation type="submission" date="2016-10" db="EMBL/GenBank/DDBJ databases">
        <authorList>
            <person name="Varghese N."/>
            <person name="Submissions S."/>
        </authorList>
    </citation>
    <scope>NUCLEOTIDE SEQUENCE [LARGE SCALE GENOMIC DNA]</scope>
    <source>
        <strain evidence="4">UNC178MFTsu3.1</strain>
    </source>
</reference>
<dbReference type="Proteomes" id="UP000199477">
    <property type="component" value="Unassembled WGS sequence"/>
</dbReference>
<dbReference type="PROSITE" id="PS51208">
    <property type="entry name" value="AUTOTRANSPORTER"/>
    <property type="match status" value="1"/>
</dbReference>
<evidence type="ECO:0000256" key="1">
    <source>
        <dbReference type="SAM" id="MobiDB-lite"/>
    </source>
</evidence>
<dbReference type="SUPFAM" id="SSF103515">
    <property type="entry name" value="Autotransporter"/>
    <property type="match status" value="1"/>
</dbReference>
<sequence length="1105" mass="111292">MRKTQDKQGGAGAMLQARKHELALSVAVALTSVVVPAEAAATVYTQPVTGVASNDAPGGTGGYNPGYTITSNGGTPTYVLASGDSINVESADTQVTGVSVTSSSSSTVIDATAGNVSINATRDVPATGTTGGSAVGIYASSPQSDPKSVTVNGPISVSVNDKNSKANGSIYGNAYALWADDFASITINGDTTLHATTPGYGRVIYLTGNGSRITINGNLTAESDSNNTNYAIMGDGRSILRVSGNVDLTASGIYPSDNVNGIWNPSVSTRTEIGGNLKLYAIARGSTVMGIRNNGYIGVSGNTTITALGNRTAFGVNAGHRLSKTEFFGDATITVQGGPNRFGDTVGAYNFGGNGGNGYMRFDGNLTVTATNGTFEGDSDVLGIDNNGRMTLATAGTVARLLPTGTKGTHSAYGIRNGMSFTAVSDVDITVSEKAGATYGVLNTGAADFNGALSIAKAAGSTAASHYGVVTRPGAASSATTNINQGGGHAVTIQGDVLTGSNSGGYTGTLDLKLDTSGSWLNGLVLADTDGSVGATNLVVNNGARWIANGSGALAADFGSGSLSVGSGSAIDLAASWGTFAPGSVPAYSLRTLQVGSSAGSGASVNLADGAAFTLLSDVRNGTADKLVFGSGIASFTAQGTQNVRIAYDPVLDDTSWINAGTLQKGTSILSASPIVIVDASAAASGTASFLAAAGLSGQWSGTYQNALVRFTYTPRVSLSADRKQILLGGIDIAGDGSSTSGGGTGSGTGTNAGTGTGTNTGNGSTTSSGSPANSGSASTSPGTVATDASGLPAITPATGVLVAGDAMLALSNLWQIDERAVSRRSEALRLDDAPTGSAFWADTDSGSLKGDSADGRSYRQDASNVSAGAEWRADADQGRSTIGVVYTHAQSRAHLQNGSADLRGDSVGIYGSWNAGGGWFADATARTGRLSDSYTSRDAFGVTSGRYHARASSVSVRAGRRFRGEHGGYIEPQVQAAYGSIGAIGYTASNRVRFDADRNHTFLSRAGVLFGQSFFLGPTLTGDAYARVAVVHTVGDRPDLTASLDGGSLPLVLPARHATTREVALGGRVAFGLTWSAYAEAGHASRTDALAGGWRASAGFRVNF</sequence>
<feature type="region of interest" description="Disordered" evidence="1">
    <location>
        <begin position="836"/>
        <end position="860"/>
    </location>
</feature>
<keyword evidence="4" id="KW-1185">Reference proteome</keyword>
<dbReference type="SMART" id="SM00869">
    <property type="entry name" value="Autotransporter"/>
    <property type="match status" value="1"/>
</dbReference>
<dbReference type="Gene3D" id="2.40.128.130">
    <property type="entry name" value="Autotransporter beta-domain"/>
    <property type="match status" value="1"/>
</dbReference>
<name>A0A1I1XAL3_9GAMM</name>
<gene>
    <name evidence="3" type="ORF">SAMN02799615_00178</name>
</gene>
<dbReference type="STRING" id="500610.SAMN02799615_00178"/>
<dbReference type="InterPro" id="IPR036709">
    <property type="entry name" value="Autotransporte_beta_dom_sf"/>
</dbReference>
<dbReference type="RefSeq" id="WP_143096408.1">
    <property type="nucleotide sequence ID" value="NZ_FONH01000001.1"/>
</dbReference>
<proteinExistence type="predicted"/>
<evidence type="ECO:0000259" key="2">
    <source>
        <dbReference type="PROSITE" id="PS51208"/>
    </source>
</evidence>
<dbReference type="Pfam" id="PF03797">
    <property type="entry name" value="Autotransporter"/>
    <property type="match status" value="1"/>
</dbReference>
<evidence type="ECO:0000313" key="3">
    <source>
        <dbReference type="EMBL" id="SFE04425.1"/>
    </source>
</evidence>
<dbReference type="AlphaFoldDB" id="A0A1I1XAL3"/>
<feature type="compositionally biased region" description="Low complexity" evidence="1">
    <location>
        <begin position="762"/>
        <end position="784"/>
    </location>
</feature>
<dbReference type="GO" id="GO:0019867">
    <property type="term" value="C:outer membrane"/>
    <property type="evidence" value="ECO:0007669"/>
    <property type="project" value="InterPro"/>
</dbReference>
<protein>
    <submittedName>
        <fullName evidence="3">Outer membrane autotransporter barrel domain-containing protein</fullName>
    </submittedName>
</protein>